<evidence type="ECO:0000313" key="1">
    <source>
        <dbReference type="EMBL" id="KMS65241.1"/>
    </source>
</evidence>
<dbReference type="Proteomes" id="UP000035740">
    <property type="component" value="Unassembled WGS sequence"/>
</dbReference>
<dbReference type="AlphaFoldDB" id="A0A0J7YNT4"/>
<dbReference type="EMBL" id="KQ112090">
    <property type="protein sequence ID" value="KMS65241.1"/>
    <property type="molecule type" value="Genomic_DNA"/>
</dbReference>
<accession>A0A0J7YNT4</accession>
<keyword evidence="2" id="KW-1185">Reference proteome</keyword>
<protein>
    <submittedName>
        <fullName evidence="1">Uncharacterized protein</fullName>
    </submittedName>
</protein>
<reference evidence="1 2" key="1">
    <citation type="journal article" date="2014" name="Nature">
        <title>The genome of the recently domesticated crop plant sugar beet (Beta vulgaris).</title>
        <authorList>
            <person name="Dohm J.C."/>
            <person name="Minoche A.E."/>
            <person name="Holtgrawe D."/>
            <person name="Capella-Gutierrez S."/>
            <person name="Zakrzewski F."/>
            <person name="Tafer H."/>
            <person name="Rupp O."/>
            <person name="Sorensen T.R."/>
            <person name="Stracke R."/>
            <person name="Reinhardt R."/>
            <person name="Goesmann A."/>
            <person name="Kraft T."/>
            <person name="Schulz B."/>
            <person name="Stadler P.F."/>
            <person name="Schmidt T."/>
            <person name="Gabaldon T."/>
            <person name="Lehrach H."/>
            <person name="Weisshaar B."/>
            <person name="Himmelbauer H."/>
        </authorList>
    </citation>
    <scope>NUCLEOTIDE SEQUENCE [LARGE SCALE GENOMIC DNA]</scope>
    <source>
        <tissue evidence="1">Taproot</tissue>
    </source>
</reference>
<organism evidence="1 2">
    <name type="scientific">Beta vulgaris subsp. vulgaris</name>
    <name type="common">Beet</name>
    <dbReference type="NCBI Taxonomy" id="3555"/>
    <lineage>
        <taxon>Eukaryota</taxon>
        <taxon>Viridiplantae</taxon>
        <taxon>Streptophyta</taxon>
        <taxon>Embryophyta</taxon>
        <taxon>Tracheophyta</taxon>
        <taxon>Spermatophyta</taxon>
        <taxon>Magnoliopsida</taxon>
        <taxon>eudicotyledons</taxon>
        <taxon>Gunneridae</taxon>
        <taxon>Pentapetalae</taxon>
        <taxon>Caryophyllales</taxon>
        <taxon>Chenopodiaceae</taxon>
        <taxon>Betoideae</taxon>
        <taxon>Beta</taxon>
    </lineage>
</organism>
<proteinExistence type="predicted"/>
<name>A0A0J7YNT4_BETVV</name>
<gene>
    <name evidence="1" type="ORF">BVRB_037970</name>
</gene>
<evidence type="ECO:0000313" key="2">
    <source>
        <dbReference type="Proteomes" id="UP000035740"/>
    </source>
</evidence>
<sequence length="24" mass="2701">MNNTTKTFDLGDCELLSKPSKARM</sequence>
<feature type="non-terminal residue" evidence="1">
    <location>
        <position position="24"/>
    </location>
</feature>
<dbReference type="Gramene" id="KMS65241">
    <property type="protein sequence ID" value="KMS65241"/>
    <property type="gene ID" value="BVRB_037970"/>
</dbReference>